<organism evidence="2">
    <name type="scientific">Skeletonema marinoi</name>
    <dbReference type="NCBI Taxonomy" id="267567"/>
    <lineage>
        <taxon>Eukaryota</taxon>
        <taxon>Sar</taxon>
        <taxon>Stramenopiles</taxon>
        <taxon>Ochrophyta</taxon>
        <taxon>Bacillariophyta</taxon>
        <taxon>Coscinodiscophyceae</taxon>
        <taxon>Thalassiosirophycidae</taxon>
        <taxon>Thalassiosirales</taxon>
        <taxon>Skeletonemataceae</taxon>
        <taxon>Skeletonema</taxon>
        <taxon>Skeletonema marinoi-dohrnii complex</taxon>
    </lineage>
</organism>
<dbReference type="EMBL" id="HBGZ01014296">
    <property type="protein sequence ID" value="CAD9600706.1"/>
    <property type="molecule type" value="Transcribed_RNA"/>
</dbReference>
<sequence>MGVKLFKRKKNKQSSFGKTLNTPSKVGTNNEAHTPDTAPGSPIPQQDDLDLLASTPKNDMAMTPNPTSYNQRIMEGETPLVSNLASSNPQFGRNNSSGVPHLSNTPEQVKSNQIRDEIGQYYDERDREVTRDMTNKQITKAPVTRTFTQPAVGVRAFSVDESEDVEVQLSSDLPFQVSGPVGNNGTTQRKNIATTIATTRSRSSTKLVPKFVSKPNQDEVSVPSVITDPDAGLSVKSLSVVKENEVLNAPQQEPESTWSKVSLKNKMIDGGQSIDDAIKSLFSTDQKTSAATQAGGIEQLLGFLQCNDDTTCGPVMLQCDALCGPSEVKEKDAVDLENEQEQQFALKFNNQIIREGIKVIYHEPPPKQSSTTLDWSQSTVKIFLRPGDCHNKKLMQPCLAWAVLQVASRFNDADTFNTEEKCLWHRLELMDIDTIVAAPEEQLLASGNGFSPDSDNSVSTSTFFSITALSTGSVHIFEAATVMERDYIIRGMKGIISRLAFNIIAGNTDVIGEHFSEDAGQMTGELPSLRSPRQALRDLTHTFLDERYGSEEKKKDVEILL</sequence>
<reference evidence="2" key="1">
    <citation type="submission" date="2021-01" db="EMBL/GenBank/DDBJ databases">
        <authorList>
            <person name="Corre E."/>
            <person name="Pelletier E."/>
            <person name="Niang G."/>
            <person name="Scheremetjew M."/>
            <person name="Finn R."/>
            <person name="Kale V."/>
            <person name="Holt S."/>
            <person name="Cochrane G."/>
            <person name="Meng A."/>
            <person name="Brown T."/>
            <person name="Cohen L."/>
        </authorList>
    </citation>
    <scope>NUCLEOTIDE SEQUENCE</scope>
    <source>
        <strain evidence="2">SM1012Den-03</strain>
    </source>
</reference>
<evidence type="ECO:0000313" key="2">
    <source>
        <dbReference type="EMBL" id="CAD9600706.1"/>
    </source>
</evidence>
<proteinExistence type="predicted"/>
<feature type="compositionally biased region" description="Polar residues" evidence="1">
    <location>
        <begin position="13"/>
        <end position="32"/>
    </location>
</feature>
<accession>A0A7S2LAR6</accession>
<dbReference type="AlphaFoldDB" id="A0A7S2LAR6"/>
<gene>
    <name evidence="2" type="ORF">SMAR0320_LOCUS10224</name>
</gene>
<feature type="compositionally biased region" description="Basic residues" evidence="1">
    <location>
        <begin position="1"/>
        <end position="12"/>
    </location>
</feature>
<evidence type="ECO:0000256" key="1">
    <source>
        <dbReference type="SAM" id="MobiDB-lite"/>
    </source>
</evidence>
<feature type="region of interest" description="Disordered" evidence="1">
    <location>
        <begin position="1"/>
        <end position="65"/>
    </location>
</feature>
<name>A0A7S2LAR6_9STRA</name>
<protein>
    <submittedName>
        <fullName evidence="2">Uncharacterized protein</fullName>
    </submittedName>
</protein>